<name>A0A7Y0FKZ7_9BACT</name>
<gene>
    <name evidence="1" type="ORF">HHL22_03695</name>
</gene>
<dbReference type="AlphaFoldDB" id="A0A7Y0FKZ7"/>
<evidence type="ECO:0000313" key="1">
    <source>
        <dbReference type="EMBL" id="NML64302.1"/>
    </source>
</evidence>
<reference evidence="1 2" key="1">
    <citation type="submission" date="2020-04" db="EMBL/GenBank/DDBJ databases">
        <title>Hymenobacter polaris sp. nov., isolated from Arctic soil.</title>
        <authorList>
            <person name="Dahal R.H."/>
        </authorList>
    </citation>
    <scope>NUCLEOTIDE SEQUENCE [LARGE SCALE GENOMIC DNA]</scope>
    <source>
        <strain evidence="1 2">RP-2-7</strain>
    </source>
</reference>
<dbReference type="EMBL" id="JABBGH010000001">
    <property type="protein sequence ID" value="NML64302.1"/>
    <property type="molecule type" value="Genomic_DNA"/>
</dbReference>
<keyword evidence="2" id="KW-1185">Reference proteome</keyword>
<comment type="caution">
    <text evidence="1">The sequence shown here is derived from an EMBL/GenBank/DDBJ whole genome shotgun (WGS) entry which is preliminary data.</text>
</comment>
<dbReference type="Proteomes" id="UP000559626">
    <property type="component" value="Unassembled WGS sequence"/>
</dbReference>
<proteinExistence type="predicted"/>
<organism evidence="1 2">
    <name type="scientific">Hymenobacter polaris</name>
    <dbReference type="NCBI Taxonomy" id="2682546"/>
    <lineage>
        <taxon>Bacteria</taxon>
        <taxon>Pseudomonadati</taxon>
        <taxon>Bacteroidota</taxon>
        <taxon>Cytophagia</taxon>
        <taxon>Cytophagales</taxon>
        <taxon>Hymenobacteraceae</taxon>
        <taxon>Hymenobacter</taxon>
    </lineage>
</organism>
<evidence type="ECO:0000313" key="2">
    <source>
        <dbReference type="Proteomes" id="UP000559626"/>
    </source>
</evidence>
<dbReference type="RefSeq" id="WP_169529608.1">
    <property type="nucleotide sequence ID" value="NZ_JABBGH010000001.1"/>
</dbReference>
<sequence>MRAQPLLAAALLCAACGKTPEERAKYNALHMLAHERPPIKPDSTSLKVYDFPKTQVSYYTSEVATFGDGHLVTYALPAGAPGARRAVYVADNDSAFFFLPGRHAAEFARHFGVGAPAAPPDSAARP</sequence>
<protein>
    <submittedName>
        <fullName evidence="1">Uncharacterized protein</fullName>
    </submittedName>
</protein>
<accession>A0A7Y0FKZ7</accession>